<name>A0A1G7IEU3_9SPHI</name>
<dbReference type="PANTHER" id="PTHR21666:SF270">
    <property type="entry name" value="MUREIN HYDROLASE ACTIVATOR ENVC"/>
    <property type="match status" value="1"/>
</dbReference>
<dbReference type="EMBL" id="FNAI01000013">
    <property type="protein sequence ID" value="SDF11222.1"/>
    <property type="molecule type" value="Genomic_DNA"/>
</dbReference>
<dbReference type="InterPro" id="IPR050570">
    <property type="entry name" value="Cell_wall_metabolism_enzyme"/>
</dbReference>
<dbReference type="OrthoDB" id="9810477at2"/>
<dbReference type="Proteomes" id="UP000199072">
    <property type="component" value="Unassembled WGS sequence"/>
</dbReference>
<gene>
    <name evidence="2" type="ORF">SAMN05216464_1133</name>
</gene>
<dbReference type="Gene3D" id="2.70.70.10">
    <property type="entry name" value="Glucose Permease (Domain IIA)"/>
    <property type="match status" value="1"/>
</dbReference>
<protein>
    <submittedName>
        <fullName evidence="2">Peptidase family M23</fullName>
    </submittedName>
</protein>
<sequence>MAFAARPGCPALLALPVLLTFLPFALSAQVFNSPRVIASVKEIGIAMPPVLAADTLAKVDTFKAKIPTATTDLQICLPLRTMRLTSSFGWRVHPVTGSADFHRGIDLSARSEPVYSVVDGQVSATGYDPLLGNFIRIDHSDVQTIYGHLSVILVSRGQEVAAGQVVGITGRSGRTTGEHLHFSIKFRGSYIHPLDFLSQAAGTPLLQ</sequence>
<dbReference type="InterPro" id="IPR016047">
    <property type="entry name" value="M23ase_b-sheet_dom"/>
</dbReference>
<keyword evidence="3" id="KW-1185">Reference proteome</keyword>
<dbReference type="STRING" id="1391627.SAMN05216464_1133"/>
<proteinExistence type="predicted"/>
<reference evidence="2 3" key="1">
    <citation type="submission" date="2016-10" db="EMBL/GenBank/DDBJ databases">
        <authorList>
            <person name="de Groot N.N."/>
        </authorList>
    </citation>
    <scope>NUCLEOTIDE SEQUENCE [LARGE SCALE GENOMIC DNA]</scope>
    <source>
        <strain evidence="2 3">47C3B</strain>
    </source>
</reference>
<dbReference type="AlphaFoldDB" id="A0A1G7IEU3"/>
<organism evidence="2 3">
    <name type="scientific">Mucilaginibacter pineti</name>
    <dbReference type="NCBI Taxonomy" id="1391627"/>
    <lineage>
        <taxon>Bacteria</taxon>
        <taxon>Pseudomonadati</taxon>
        <taxon>Bacteroidota</taxon>
        <taxon>Sphingobacteriia</taxon>
        <taxon>Sphingobacteriales</taxon>
        <taxon>Sphingobacteriaceae</taxon>
        <taxon>Mucilaginibacter</taxon>
    </lineage>
</organism>
<dbReference type="InterPro" id="IPR011055">
    <property type="entry name" value="Dup_hybrid_motif"/>
</dbReference>
<evidence type="ECO:0000259" key="1">
    <source>
        <dbReference type="Pfam" id="PF01551"/>
    </source>
</evidence>
<dbReference type="Pfam" id="PF01551">
    <property type="entry name" value="Peptidase_M23"/>
    <property type="match status" value="1"/>
</dbReference>
<dbReference type="CDD" id="cd12797">
    <property type="entry name" value="M23_peptidase"/>
    <property type="match status" value="1"/>
</dbReference>
<evidence type="ECO:0000313" key="2">
    <source>
        <dbReference type="EMBL" id="SDF11222.1"/>
    </source>
</evidence>
<accession>A0A1G7IEU3</accession>
<feature type="domain" description="M23ase beta-sheet core" evidence="1">
    <location>
        <begin position="101"/>
        <end position="193"/>
    </location>
</feature>
<dbReference type="PANTHER" id="PTHR21666">
    <property type="entry name" value="PEPTIDASE-RELATED"/>
    <property type="match status" value="1"/>
</dbReference>
<dbReference type="SUPFAM" id="SSF51261">
    <property type="entry name" value="Duplicated hybrid motif"/>
    <property type="match status" value="1"/>
</dbReference>
<evidence type="ECO:0000313" key="3">
    <source>
        <dbReference type="Proteomes" id="UP000199072"/>
    </source>
</evidence>
<dbReference type="GO" id="GO:0004222">
    <property type="term" value="F:metalloendopeptidase activity"/>
    <property type="evidence" value="ECO:0007669"/>
    <property type="project" value="TreeGrafter"/>
</dbReference>